<reference evidence="1 2" key="1">
    <citation type="journal article" date="2018" name="Nat. Biotechnol.">
        <title>A standardized bacterial taxonomy based on genome phylogeny substantially revises the tree of life.</title>
        <authorList>
            <person name="Parks D.H."/>
            <person name="Chuvochina M."/>
            <person name="Waite D.W."/>
            <person name="Rinke C."/>
            <person name="Skarshewski A."/>
            <person name="Chaumeil P.A."/>
            <person name="Hugenholtz P."/>
        </authorList>
    </citation>
    <scope>NUCLEOTIDE SEQUENCE [LARGE SCALE GENOMIC DNA]</scope>
    <source>
        <strain evidence="1">UBA9169</strain>
    </source>
</reference>
<protein>
    <submittedName>
        <fullName evidence="1">Uncharacterized protein</fullName>
    </submittedName>
</protein>
<dbReference type="EMBL" id="DMVW01000073">
    <property type="protein sequence ID" value="HAR51673.1"/>
    <property type="molecule type" value="Genomic_DNA"/>
</dbReference>
<organism evidence="1 2">
    <name type="scientific">Roseovarius nubinhibens</name>
    <dbReference type="NCBI Taxonomy" id="314263"/>
    <lineage>
        <taxon>Bacteria</taxon>
        <taxon>Pseudomonadati</taxon>
        <taxon>Pseudomonadota</taxon>
        <taxon>Alphaproteobacteria</taxon>
        <taxon>Rhodobacterales</taxon>
        <taxon>Roseobacteraceae</taxon>
        <taxon>Roseovarius</taxon>
    </lineage>
</organism>
<comment type="caution">
    <text evidence="1">The sequence shown here is derived from an EMBL/GenBank/DDBJ whole genome shotgun (WGS) entry which is preliminary data.</text>
</comment>
<accession>A0A348WAW1</accession>
<evidence type="ECO:0000313" key="1">
    <source>
        <dbReference type="EMBL" id="HAR51673.1"/>
    </source>
</evidence>
<sequence length="178" mass="19698">MTFLRWQCRVRQMAMRDQEGRPDDAITPAVYLPGEDDAMGHIITLLNKSPGYSVTAELDYMAAKTNDPAQRRDQALQFLAAGYYQNAVEFSDILTATFPPGSEGAKTLHEAGHVTLVFEAFNQRFDLKCKVWRLAAHNPLHAATIAHNRLFNPALPPGTEVLGFEPDWDASSAVAPGR</sequence>
<name>A0A348WAW1_9RHOB</name>
<evidence type="ECO:0000313" key="2">
    <source>
        <dbReference type="Proteomes" id="UP000264719"/>
    </source>
</evidence>
<dbReference type="AlphaFoldDB" id="A0A348WAW1"/>
<dbReference type="Proteomes" id="UP000264719">
    <property type="component" value="Unassembled WGS sequence"/>
</dbReference>
<gene>
    <name evidence="1" type="ORF">DCS45_07320</name>
</gene>
<proteinExistence type="predicted"/>